<evidence type="ECO:0000256" key="2">
    <source>
        <dbReference type="ARBA" id="ARBA00022490"/>
    </source>
</evidence>
<dbReference type="GO" id="GO:0003723">
    <property type="term" value="F:RNA binding"/>
    <property type="evidence" value="ECO:0007669"/>
    <property type="project" value="InterPro"/>
</dbReference>
<reference evidence="5" key="1">
    <citation type="submission" date="2021-09" db="EMBL/GenBank/DDBJ databases">
        <authorList>
            <consortium name="AG Swart"/>
            <person name="Singh M."/>
            <person name="Singh A."/>
            <person name="Seah K."/>
            <person name="Emmerich C."/>
        </authorList>
    </citation>
    <scope>NUCLEOTIDE SEQUENCE</scope>
    <source>
        <strain evidence="5">ATCC30299</strain>
    </source>
</reference>
<sequence length="180" mass="20052">MLKKPEEIRTTSQLRSSNVRGLKSAMLEGHPEMEPYIDLLFPKQHSVIEAKLKAPHNNLSFTYVEKTIISIHCEDIMFPHLKLLHKFPFMLKKMQVDKGAIRFVIGGANVMAPGLVSAGGAIEEAKQGEIVAIMAEGKTHALAIGRMMKSTEEIRSNPTGAAIENLHYLNDGFWKMELPS</sequence>
<dbReference type="InterPro" id="IPR015947">
    <property type="entry name" value="PUA-like_sf"/>
</dbReference>
<feature type="domain" description="PUA" evidence="4">
    <location>
        <begin position="92"/>
        <end position="170"/>
    </location>
</feature>
<dbReference type="GO" id="GO:0001731">
    <property type="term" value="P:formation of translation preinitiation complex"/>
    <property type="evidence" value="ECO:0007669"/>
    <property type="project" value="TreeGrafter"/>
</dbReference>
<dbReference type="InterPro" id="IPR016437">
    <property type="entry name" value="MCT-1/Tma20"/>
</dbReference>
<comment type="caution">
    <text evidence="5">The sequence shown here is derived from an EMBL/GenBank/DDBJ whole genome shotgun (WGS) entry which is preliminary data.</text>
</comment>
<evidence type="ECO:0000259" key="4">
    <source>
        <dbReference type="SMART" id="SM00359"/>
    </source>
</evidence>
<dbReference type="EMBL" id="CAJZBQ010000047">
    <property type="protein sequence ID" value="CAG9329117.1"/>
    <property type="molecule type" value="Genomic_DNA"/>
</dbReference>
<organism evidence="5 6">
    <name type="scientific">Blepharisma stoltei</name>
    <dbReference type="NCBI Taxonomy" id="1481888"/>
    <lineage>
        <taxon>Eukaryota</taxon>
        <taxon>Sar</taxon>
        <taxon>Alveolata</taxon>
        <taxon>Ciliophora</taxon>
        <taxon>Postciliodesmatophora</taxon>
        <taxon>Heterotrichea</taxon>
        <taxon>Heterotrichida</taxon>
        <taxon>Blepharismidae</taxon>
        <taxon>Blepharisma</taxon>
    </lineage>
</organism>
<dbReference type="SMART" id="SM00359">
    <property type="entry name" value="PUA"/>
    <property type="match status" value="1"/>
</dbReference>
<keyword evidence="2 3" id="KW-0963">Cytoplasm</keyword>
<comment type="subcellular location">
    <subcellularLocation>
        <location evidence="1 3">Cytoplasm</location>
    </subcellularLocation>
</comment>
<gene>
    <name evidence="5" type="ORF">BSTOLATCC_MIC47947</name>
</gene>
<dbReference type="InterPro" id="IPR041366">
    <property type="entry name" value="Pre-PUA"/>
</dbReference>
<dbReference type="Proteomes" id="UP001162131">
    <property type="component" value="Unassembled WGS sequence"/>
</dbReference>
<evidence type="ECO:0000313" key="6">
    <source>
        <dbReference type="Proteomes" id="UP001162131"/>
    </source>
</evidence>
<dbReference type="PANTHER" id="PTHR22798">
    <property type="entry name" value="MCT-1 PROTEIN"/>
    <property type="match status" value="1"/>
</dbReference>
<evidence type="ECO:0000256" key="1">
    <source>
        <dbReference type="ARBA" id="ARBA00004496"/>
    </source>
</evidence>
<dbReference type="PROSITE" id="PS50890">
    <property type="entry name" value="PUA"/>
    <property type="match status" value="1"/>
</dbReference>
<dbReference type="SUPFAM" id="SSF88697">
    <property type="entry name" value="PUA domain-like"/>
    <property type="match status" value="1"/>
</dbReference>
<proteinExistence type="predicted"/>
<dbReference type="GO" id="GO:0005737">
    <property type="term" value="C:cytoplasm"/>
    <property type="evidence" value="ECO:0007669"/>
    <property type="project" value="UniProtKB-SubCell"/>
</dbReference>
<dbReference type="PANTHER" id="PTHR22798:SF0">
    <property type="entry name" value="MALIGNANT T-CELL-AMPLIFIED SEQUENCE 1"/>
    <property type="match status" value="1"/>
</dbReference>
<dbReference type="NCBIfam" id="TIGR00451">
    <property type="entry name" value="unchar_dom_2"/>
    <property type="match status" value="1"/>
</dbReference>
<name>A0AAU9JPF3_9CILI</name>
<dbReference type="InterPro" id="IPR004521">
    <property type="entry name" value="Uncharacterised_CHP00451"/>
</dbReference>
<dbReference type="Pfam" id="PF17832">
    <property type="entry name" value="Pre-PUA"/>
    <property type="match status" value="1"/>
</dbReference>
<dbReference type="Gene3D" id="3.10.400.20">
    <property type="match status" value="1"/>
</dbReference>
<protein>
    <recommendedName>
        <fullName evidence="4">PUA domain-containing protein</fullName>
    </recommendedName>
</protein>
<dbReference type="InterPro" id="IPR002478">
    <property type="entry name" value="PUA"/>
</dbReference>
<dbReference type="PIRSF" id="PIRSF005067">
    <property type="entry name" value="Tma_RNA-bind_prd"/>
    <property type="match status" value="1"/>
</dbReference>
<evidence type="ECO:0000313" key="5">
    <source>
        <dbReference type="EMBL" id="CAG9329117.1"/>
    </source>
</evidence>
<dbReference type="Pfam" id="PF01472">
    <property type="entry name" value="PUA"/>
    <property type="match status" value="1"/>
</dbReference>
<dbReference type="CDD" id="cd21155">
    <property type="entry name" value="PUA_MCTS-1-like"/>
    <property type="match status" value="1"/>
</dbReference>
<evidence type="ECO:0000256" key="3">
    <source>
        <dbReference type="PIRNR" id="PIRNR005067"/>
    </source>
</evidence>
<accession>A0AAU9JPF3</accession>
<keyword evidence="6" id="KW-1185">Reference proteome</keyword>
<dbReference type="AlphaFoldDB" id="A0AAU9JPF3"/>